<proteinExistence type="predicted"/>
<gene>
    <name evidence="1" type="ORF">BT63DRAFT_453507</name>
</gene>
<name>A0A6A6UG05_9PEZI</name>
<reference evidence="1" key="1">
    <citation type="journal article" date="2020" name="Stud. Mycol.">
        <title>101 Dothideomycetes genomes: a test case for predicting lifestyles and emergence of pathogens.</title>
        <authorList>
            <person name="Haridas S."/>
            <person name="Albert R."/>
            <person name="Binder M."/>
            <person name="Bloem J."/>
            <person name="Labutti K."/>
            <person name="Salamov A."/>
            <person name="Andreopoulos B."/>
            <person name="Baker S."/>
            <person name="Barry K."/>
            <person name="Bills G."/>
            <person name="Bluhm B."/>
            <person name="Cannon C."/>
            <person name="Castanera R."/>
            <person name="Culley D."/>
            <person name="Daum C."/>
            <person name="Ezra D."/>
            <person name="Gonzalez J."/>
            <person name="Henrissat B."/>
            <person name="Kuo A."/>
            <person name="Liang C."/>
            <person name="Lipzen A."/>
            <person name="Lutzoni F."/>
            <person name="Magnuson J."/>
            <person name="Mondo S."/>
            <person name="Nolan M."/>
            <person name="Ohm R."/>
            <person name="Pangilinan J."/>
            <person name="Park H.-J."/>
            <person name="Ramirez L."/>
            <person name="Alfaro M."/>
            <person name="Sun H."/>
            <person name="Tritt A."/>
            <person name="Yoshinaga Y."/>
            <person name="Zwiers L.-H."/>
            <person name="Turgeon B."/>
            <person name="Goodwin S."/>
            <person name="Spatafora J."/>
            <person name="Crous P."/>
            <person name="Grigoriev I."/>
        </authorList>
    </citation>
    <scope>NUCLEOTIDE SEQUENCE</scope>
    <source>
        <strain evidence="1">CBS 115976</strain>
    </source>
</reference>
<keyword evidence="2" id="KW-1185">Reference proteome</keyword>
<sequence>MQVIIGSRYVEAQMHQQLRDQTGGMRRVPQDFSFHRSQLNKILDMMGDTEAPVKHTANDWSFTLRTITSENDIPRPEIRLVYNHGKKREGVLYEIVGAYGNANRMEEL</sequence>
<organism evidence="1 2">
    <name type="scientific">Microthyrium microscopicum</name>
    <dbReference type="NCBI Taxonomy" id="703497"/>
    <lineage>
        <taxon>Eukaryota</taxon>
        <taxon>Fungi</taxon>
        <taxon>Dikarya</taxon>
        <taxon>Ascomycota</taxon>
        <taxon>Pezizomycotina</taxon>
        <taxon>Dothideomycetes</taxon>
        <taxon>Dothideomycetes incertae sedis</taxon>
        <taxon>Microthyriales</taxon>
        <taxon>Microthyriaceae</taxon>
        <taxon>Microthyrium</taxon>
    </lineage>
</organism>
<evidence type="ECO:0000313" key="2">
    <source>
        <dbReference type="Proteomes" id="UP000799302"/>
    </source>
</evidence>
<evidence type="ECO:0000313" key="1">
    <source>
        <dbReference type="EMBL" id="KAF2671122.1"/>
    </source>
</evidence>
<accession>A0A6A6UG05</accession>
<dbReference type="Proteomes" id="UP000799302">
    <property type="component" value="Unassembled WGS sequence"/>
</dbReference>
<protein>
    <submittedName>
        <fullName evidence="1">Uncharacterized protein</fullName>
    </submittedName>
</protein>
<dbReference type="EMBL" id="MU004233">
    <property type="protein sequence ID" value="KAF2671122.1"/>
    <property type="molecule type" value="Genomic_DNA"/>
</dbReference>
<dbReference type="AlphaFoldDB" id="A0A6A6UG05"/>